<dbReference type="RefSeq" id="WP_019959466.1">
    <property type="nucleotide sequence ID" value="NZ_CP091512.1"/>
</dbReference>
<keyword evidence="2" id="KW-1133">Transmembrane helix</keyword>
<gene>
    <name evidence="3" type="ORF">LVJ81_06585</name>
</gene>
<evidence type="ECO:0000313" key="3">
    <source>
        <dbReference type="EMBL" id="UOO91341.1"/>
    </source>
</evidence>
<keyword evidence="2" id="KW-0472">Membrane</keyword>
<dbReference type="EMBL" id="CP091512">
    <property type="protein sequence ID" value="UOO91341.1"/>
    <property type="molecule type" value="Genomic_DNA"/>
</dbReference>
<dbReference type="NCBIfam" id="NF041109">
    <property type="entry name" value="VF_TspB_C_term"/>
    <property type="match status" value="1"/>
</dbReference>
<evidence type="ECO:0000256" key="1">
    <source>
        <dbReference type="SAM" id="MobiDB-lite"/>
    </source>
</evidence>
<sequence>MRSFFIFLCLIPIFAYSSEFDGVVRSNGQLHPVSIDKQNPSQMRFWQKYAEHGDAWVNSRTGQGRLGLPSGVMAPSTVPVTIQHKVDKKAVMNNIFSKVKTYAKSPVVGRAGWYGMAASIAIPYLLDEFFLDEEKGEFVSIVGSHFILFSNNVNHISGSSWGNYSTKQQWKDFCFTNSYTCQEISTSNAQSPIQVFYDYCNGKSTVYNGLTLYSEGAVHAGRCLAKDPRYPNNIGVTFGPIIQVVKIFQSSPLTYNDFERLTLPVAESNPTPWVNAARPYQNGPIAGGAVVASFSAPAGTSVTTDPYTDPIDGKAKQTTITINNDNRTARTSHMLRPDLDGQTDVAPVPEPLPENQMPVEENPAPQASAPTQCDKYPDSLGCQKMGDGSEAETIFDDITIPEIQNPTQFTLDSFMPDSGSCPAPTSYNTSHGSIIYSYEKHCDVAVMLRPFIIAFASLTALYLIFFRKA</sequence>
<dbReference type="InterPro" id="IPR008708">
    <property type="entry name" value="Neisseria_TspB"/>
</dbReference>
<proteinExistence type="predicted"/>
<evidence type="ECO:0000256" key="2">
    <source>
        <dbReference type="SAM" id="Phobius"/>
    </source>
</evidence>
<reference evidence="3" key="1">
    <citation type="submission" date="2021-12" db="EMBL/GenBank/DDBJ databases">
        <authorList>
            <person name="Veyrier F.J."/>
        </authorList>
    </citation>
    <scope>NUCLEOTIDE SEQUENCE</scope>
    <source>
        <strain evidence="3">SAG 1488-6</strain>
    </source>
</reference>
<reference evidence="3" key="2">
    <citation type="journal article" date="2022" name="Res Sq">
        <title>Evolution of multicellular longitudinally dividing oral cavity symbionts (Neisseriaceae).</title>
        <authorList>
            <person name="Nyongesa S."/>
            <person name="Weber P."/>
            <person name="Bernet E."/>
            <person name="Pullido F."/>
            <person name="Nieckarz M."/>
            <person name="Delaby M."/>
            <person name="Nieves C."/>
            <person name="Viehboeck T."/>
            <person name="Krause N."/>
            <person name="Rivera-Millot A."/>
            <person name="Nakamura A."/>
            <person name="Vischer N."/>
            <person name="VanNieuwenhze M."/>
            <person name="Brun Y."/>
            <person name="Cava F."/>
            <person name="Bulgheresi S."/>
            <person name="Veyrier F."/>
        </authorList>
    </citation>
    <scope>NUCLEOTIDE SEQUENCE</scope>
    <source>
        <strain evidence="3">SAG 1488-6</strain>
    </source>
</reference>
<feature type="transmembrane region" description="Helical" evidence="2">
    <location>
        <begin position="447"/>
        <end position="466"/>
    </location>
</feature>
<keyword evidence="4" id="KW-1185">Reference proteome</keyword>
<dbReference type="Pfam" id="PF05616">
    <property type="entry name" value="Neisseria_TspB"/>
    <property type="match status" value="1"/>
</dbReference>
<dbReference type="Proteomes" id="UP000832034">
    <property type="component" value="Chromosome"/>
</dbReference>
<organism evidence="3 4">
    <name type="scientific">Vitreoscilla stercoraria</name>
    <dbReference type="NCBI Taxonomy" id="61"/>
    <lineage>
        <taxon>Bacteria</taxon>
        <taxon>Pseudomonadati</taxon>
        <taxon>Pseudomonadota</taxon>
        <taxon>Betaproteobacteria</taxon>
        <taxon>Neisseriales</taxon>
        <taxon>Neisseriaceae</taxon>
        <taxon>Vitreoscilla</taxon>
    </lineage>
</organism>
<feature type="region of interest" description="Disordered" evidence="1">
    <location>
        <begin position="337"/>
        <end position="372"/>
    </location>
</feature>
<protein>
    <recommendedName>
        <fullName evidence="5">TspB protein</fullName>
    </recommendedName>
</protein>
<evidence type="ECO:0008006" key="5">
    <source>
        <dbReference type="Google" id="ProtNLM"/>
    </source>
</evidence>
<name>A0ABY4E7M4_VITST</name>
<evidence type="ECO:0000313" key="4">
    <source>
        <dbReference type="Proteomes" id="UP000832034"/>
    </source>
</evidence>
<accession>A0ABY4E7M4</accession>
<keyword evidence="2" id="KW-0812">Transmembrane</keyword>